<dbReference type="EMBL" id="JACSQY010000001">
    <property type="protein sequence ID" value="MBD7907286.1"/>
    <property type="molecule type" value="Genomic_DNA"/>
</dbReference>
<proteinExistence type="predicted"/>
<protein>
    <submittedName>
        <fullName evidence="2">ABC transporter permease</fullName>
    </submittedName>
</protein>
<feature type="transmembrane region" description="Helical" evidence="1">
    <location>
        <begin position="113"/>
        <end position="138"/>
    </location>
</feature>
<evidence type="ECO:0000313" key="2">
    <source>
        <dbReference type="EMBL" id="MBD7907286.1"/>
    </source>
</evidence>
<dbReference type="RefSeq" id="WP_191688435.1">
    <property type="nucleotide sequence ID" value="NZ_JACSQY010000001.1"/>
</dbReference>
<dbReference type="Proteomes" id="UP000659496">
    <property type="component" value="Unassembled WGS sequence"/>
</dbReference>
<feature type="transmembrane region" description="Helical" evidence="1">
    <location>
        <begin position="178"/>
        <end position="199"/>
    </location>
</feature>
<keyword evidence="3" id="KW-1185">Reference proteome</keyword>
<evidence type="ECO:0000256" key="1">
    <source>
        <dbReference type="SAM" id="Phobius"/>
    </source>
</evidence>
<accession>A0ABR8PGJ2</accession>
<feature type="transmembrane region" description="Helical" evidence="1">
    <location>
        <begin position="60"/>
        <end position="83"/>
    </location>
</feature>
<sequence>MKSRLNNPVLAKEVKLRFRSSKSFTGVLLYLLAMCIFVFGFIYITTSLAGTIYFKPSESVILFSFLTFIQLGLVLFITPGLTAGTISGERERQTLPMLLTTSQSSFQIVTGKLLSSVLFLVLLIIAGLPVYSMVFLFGGISPVLFLKSLLFLIVTLLAIGSLGVLFSTLFRRTTVSMIATYGSMLFFTAVIPFLFLIIIQVNQFGTMGITPPKSYIGHFLASINPEIFFASLLGAEIGMGIQEMTQVTFPLWIGYLLFYGMVTIVSIWIATKRLRVNIKKHK</sequence>
<keyword evidence="1" id="KW-0472">Membrane</keyword>
<feature type="transmembrane region" description="Helical" evidence="1">
    <location>
        <begin position="144"/>
        <end position="166"/>
    </location>
</feature>
<feature type="transmembrane region" description="Helical" evidence="1">
    <location>
        <begin position="249"/>
        <end position="270"/>
    </location>
</feature>
<dbReference type="Pfam" id="PF12679">
    <property type="entry name" value="ABC2_membrane_2"/>
    <property type="match status" value="1"/>
</dbReference>
<keyword evidence="1" id="KW-1133">Transmembrane helix</keyword>
<dbReference type="PANTHER" id="PTHR43471">
    <property type="entry name" value="ABC TRANSPORTER PERMEASE"/>
    <property type="match status" value="1"/>
</dbReference>
<name>A0ABR8PGJ2_9BACL</name>
<feature type="transmembrane region" description="Helical" evidence="1">
    <location>
        <begin position="27"/>
        <end position="54"/>
    </location>
</feature>
<gene>
    <name evidence="2" type="ORF">H9659_02900</name>
</gene>
<comment type="caution">
    <text evidence="2">The sequence shown here is derived from an EMBL/GenBank/DDBJ whole genome shotgun (WGS) entry which is preliminary data.</text>
</comment>
<reference evidence="2 3" key="1">
    <citation type="submission" date="2020-08" db="EMBL/GenBank/DDBJ databases">
        <title>A Genomic Blueprint of the Chicken Gut Microbiome.</title>
        <authorList>
            <person name="Gilroy R."/>
            <person name="Ravi A."/>
            <person name="Getino M."/>
            <person name="Pursley I."/>
            <person name="Horton D.L."/>
            <person name="Alikhan N.-F."/>
            <person name="Baker D."/>
            <person name="Gharbi K."/>
            <person name="Hall N."/>
            <person name="Watson M."/>
            <person name="Adriaenssens E.M."/>
            <person name="Foster-Nyarko E."/>
            <person name="Jarju S."/>
            <person name="Secka A."/>
            <person name="Antonio M."/>
            <person name="Oren A."/>
            <person name="Chaudhuri R."/>
            <person name="La Ragione R.M."/>
            <person name="Hildebrand F."/>
            <person name="Pallen M.J."/>
        </authorList>
    </citation>
    <scope>NUCLEOTIDE SEQUENCE [LARGE SCALE GENOMIC DNA]</scope>
    <source>
        <strain evidence="2 3">Sa3CUA8</strain>
    </source>
</reference>
<organism evidence="2 3">
    <name type="scientific">Sporosarcina gallistercoris</name>
    <dbReference type="NCBI Taxonomy" id="2762245"/>
    <lineage>
        <taxon>Bacteria</taxon>
        <taxon>Bacillati</taxon>
        <taxon>Bacillota</taxon>
        <taxon>Bacilli</taxon>
        <taxon>Bacillales</taxon>
        <taxon>Caryophanaceae</taxon>
        <taxon>Sporosarcina</taxon>
    </lineage>
</organism>
<evidence type="ECO:0000313" key="3">
    <source>
        <dbReference type="Proteomes" id="UP000659496"/>
    </source>
</evidence>
<keyword evidence="1" id="KW-0812">Transmembrane</keyword>
<dbReference type="PANTHER" id="PTHR43471:SF12">
    <property type="entry name" value="HYPOTHETICAL MEMBRANE PROTEIN, CONSERVED"/>
    <property type="match status" value="1"/>
</dbReference>